<accession>A0A166TVP7</accession>
<name>A0A166TVP7_9AGAM</name>
<gene>
    <name evidence="1" type="ORF">FIBSPDRAFT_883731</name>
</gene>
<keyword evidence="2" id="KW-1185">Reference proteome</keyword>
<reference evidence="1 2" key="1">
    <citation type="journal article" date="2016" name="Mol. Biol. Evol.">
        <title>Comparative Genomics of Early-Diverging Mushroom-Forming Fungi Provides Insights into the Origins of Lignocellulose Decay Capabilities.</title>
        <authorList>
            <person name="Nagy L.G."/>
            <person name="Riley R."/>
            <person name="Tritt A."/>
            <person name="Adam C."/>
            <person name="Daum C."/>
            <person name="Floudas D."/>
            <person name="Sun H."/>
            <person name="Yadav J.S."/>
            <person name="Pangilinan J."/>
            <person name="Larsson K.H."/>
            <person name="Matsuura K."/>
            <person name="Barry K."/>
            <person name="Labutti K."/>
            <person name="Kuo R."/>
            <person name="Ohm R.A."/>
            <person name="Bhattacharya S.S."/>
            <person name="Shirouzu T."/>
            <person name="Yoshinaga Y."/>
            <person name="Martin F.M."/>
            <person name="Grigoriev I.V."/>
            <person name="Hibbett D.S."/>
        </authorList>
    </citation>
    <scope>NUCLEOTIDE SEQUENCE [LARGE SCALE GENOMIC DNA]</scope>
    <source>
        <strain evidence="1 2">CBS 109695</strain>
    </source>
</reference>
<evidence type="ECO:0000313" key="2">
    <source>
        <dbReference type="Proteomes" id="UP000076532"/>
    </source>
</evidence>
<dbReference type="Proteomes" id="UP000076532">
    <property type="component" value="Unassembled WGS sequence"/>
</dbReference>
<proteinExistence type="predicted"/>
<sequence length="222" mass="24411">MLTASPALASGTFTSRGTAFCEWVKQTEMCNSAGLIRMSRVLLSFTYPPRRHDLRRPLLRARVLRVPHIASARDEGRRRDEVITLGAGAAGDAAGEYFAVHVFIFGGLLRLMSLASPLQPSTIRQQSPTTYSLIGRFKLLTRVVLRVNVICVSPDSGALGESGSSASPGFHISHRISKSTANYRLRNGNYETLQILNCKIRELHITGLVDGIWESGRQANFL</sequence>
<protein>
    <submittedName>
        <fullName evidence="1">Uncharacterized protein</fullName>
    </submittedName>
</protein>
<dbReference type="EMBL" id="KV417491">
    <property type="protein sequence ID" value="KZP31037.1"/>
    <property type="molecule type" value="Genomic_DNA"/>
</dbReference>
<organism evidence="1 2">
    <name type="scientific">Athelia psychrophila</name>
    <dbReference type="NCBI Taxonomy" id="1759441"/>
    <lineage>
        <taxon>Eukaryota</taxon>
        <taxon>Fungi</taxon>
        <taxon>Dikarya</taxon>
        <taxon>Basidiomycota</taxon>
        <taxon>Agaricomycotina</taxon>
        <taxon>Agaricomycetes</taxon>
        <taxon>Agaricomycetidae</taxon>
        <taxon>Atheliales</taxon>
        <taxon>Atheliaceae</taxon>
        <taxon>Athelia</taxon>
    </lineage>
</organism>
<evidence type="ECO:0000313" key="1">
    <source>
        <dbReference type="EMBL" id="KZP31037.1"/>
    </source>
</evidence>
<dbReference type="AlphaFoldDB" id="A0A166TVP7"/>